<comment type="similarity">
    <text evidence="1">Belongs to the thioesterase PaaI family.</text>
</comment>
<proteinExistence type="inferred from homology"/>
<dbReference type="Proteomes" id="UP000027120">
    <property type="component" value="Unassembled WGS sequence"/>
</dbReference>
<accession>A0A067H217</accession>
<feature type="domain" description="Thioesterase" evidence="2">
    <location>
        <begin position="67"/>
        <end position="138"/>
    </location>
</feature>
<dbReference type="GO" id="GO:0047617">
    <property type="term" value="F:fatty acyl-CoA hydrolase activity"/>
    <property type="evidence" value="ECO:0007669"/>
    <property type="project" value="InterPro"/>
</dbReference>
<dbReference type="InterPro" id="IPR039298">
    <property type="entry name" value="ACOT13"/>
</dbReference>
<organism evidence="3 4">
    <name type="scientific">Citrus sinensis</name>
    <name type="common">Sweet orange</name>
    <name type="synonym">Citrus aurantium var. sinensis</name>
    <dbReference type="NCBI Taxonomy" id="2711"/>
    <lineage>
        <taxon>Eukaryota</taxon>
        <taxon>Viridiplantae</taxon>
        <taxon>Streptophyta</taxon>
        <taxon>Embryophyta</taxon>
        <taxon>Tracheophyta</taxon>
        <taxon>Spermatophyta</taxon>
        <taxon>Magnoliopsida</taxon>
        <taxon>eudicotyledons</taxon>
        <taxon>Gunneridae</taxon>
        <taxon>Pentapetalae</taxon>
        <taxon>rosids</taxon>
        <taxon>malvids</taxon>
        <taxon>Sapindales</taxon>
        <taxon>Rutaceae</taxon>
        <taxon>Aurantioideae</taxon>
        <taxon>Citrus</taxon>
    </lineage>
</organism>
<dbReference type="SMR" id="A0A067H217"/>
<evidence type="ECO:0000256" key="1">
    <source>
        <dbReference type="ARBA" id="ARBA00008324"/>
    </source>
</evidence>
<evidence type="ECO:0000259" key="2">
    <source>
        <dbReference type="Pfam" id="PF03061"/>
    </source>
</evidence>
<dbReference type="PANTHER" id="PTHR21660">
    <property type="entry name" value="THIOESTERASE SUPERFAMILY MEMBER-RELATED"/>
    <property type="match status" value="1"/>
</dbReference>
<reference evidence="3 4" key="1">
    <citation type="submission" date="2014-04" db="EMBL/GenBank/DDBJ databases">
        <authorList>
            <consortium name="International Citrus Genome Consortium"/>
            <person name="Gmitter F."/>
            <person name="Chen C."/>
            <person name="Farmerie W."/>
            <person name="Harkins T."/>
            <person name="Desany B."/>
            <person name="Mohiuddin M."/>
            <person name="Kodira C."/>
            <person name="Borodovsky M."/>
            <person name="Lomsadze A."/>
            <person name="Burns P."/>
            <person name="Jenkins J."/>
            <person name="Prochnik S."/>
            <person name="Shu S."/>
            <person name="Chapman J."/>
            <person name="Pitluck S."/>
            <person name="Schmutz J."/>
            <person name="Rokhsar D."/>
        </authorList>
    </citation>
    <scope>NUCLEOTIDE SEQUENCE</scope>
</reference>
<keyword evidence="4" id="KW-1185">Reference proteome</keyword>
<dbReference type="Pfam" id="PF03061">
    <property type="entry name" value="4HBT"/>
    <property type="match status" value="1"/>
</dbReference>
<dbReference type="EMBL" id="KK784873">
    <property type="protein sequence ID" value="KDO86043.1"/>
    <property type="molecule type" value="Genomic_DNA"/>
</dbReference>
<dbReference type="InterPro" id="IPR006683">
    <property type="entry name" value="Thioestr_dom"/>
</dbReference>
<dbReference type="InterPro" id="IPR029069">
    <property type="entry name" value="HotDog_dom_sf"/>
</dbReference>
<dbReference type="AlphaFoldDB" id="A0A067H217"/>
<protein>
    <recommendedName>
        <fullName evidence="2">Thioesterase domain-containing protein</fullName>
    </recommendedName>
</protein>
<evidence type="ECO:0000313" key="4">
    <source>
        <dbReference type="Proteomes" id="UP000027120"/>
    </source>
</evidence>
<dbReference type="Gene3D" id="3.10.129.10">
    <property type="entry name" value="Hotdog Thioesterase"/>
    <property type="match status" value="1"/>
</dbReference>
<evidence type="ECO:0000313" key="3">
    <source>
        <dbReference type="EMBL" id="KDO86043.1"/>
    </source>
</evidence>
<sequence>MAQQSSAKEVDPEDVSKVIVFLKEVGASSSIPDDCCTNDSYSNILGRHIKVHKIQRGRLICHLSNFFGGIHGGAIAAFSERMAIACARTVVAEDKEIFLGELGISYLSAAPHNAELIMEASVVRSGRNVTVVAVEFKFNDTGKLVCASHATFYNTPIAKL</sequence>
<dbReference type="CDD" id="cd03443">
    <property type="entry name" value="PaaI_thioesterase"/>
    <property type="match status" value="1"/>
</dbReference>
<name>A0A067H217_CITSI</name>
<gene>
    <name evidence="3" type="ORF">CISIN_1g031046mg</name>
</gene>
<dbReference type="PANTHER" id="PTHR21660:SF12">
    <property type="entry name" value="OS07G0462700 PROTEIN"/>
    <property type="match status" value="1"/>
</dbReference>
<dbReference type="SUPFAM" id="SSF54637">
    <property type="entry name" value="Thioesterase/thiol ester dehydrase-isomerase"/>
    <property type="match status" value="1"/>
</dbReference>